<organism evidence="2 3">
    <name type="scientific">Streptomyces flaveolus</name>
    <dbReference type="NCBI Taxonomy" id="67297"/>
    <lineage>
        <taxon>Bacteria</taxon>
        <taxon>Bacillati</taxon>
        <taxon>Actinomycetota</taxon>
        <taxon>Actinomycetes</taxon>
        <taxon>Kitasatosporales</taxon>
        <taxon>Streptomycetaceae</taxon>
        <taxon>Streptomyces</taxon>
    </lineage>
</organism>
<sequence>MAVLEWFAEAGMPVRPGAAPVPEPPAGAVRQALVWVLERSVSQRLVEFARGAAGAGEEGQDALYAVAGRLMKRYRGAPNPAMVRAALEAGEDVPVDAEGPDSRSMVHLVAAIGFGAQEVGSDALAEGLAALGMFGITVEDWAQGLGAVERDEVPPVDWGPIQQEADLVERVKRASDEELVRARTVLVGLRWFYGLYALHGLLLPDNPALAALRQRIDEWGMFPVLSQLIAFSPSPGQFAEALTVCLDPLLDALYEELMEQLADNPAIYQIPGDDTGPAGFGETWIRTVREALNSGQEAGRGTDDGPLVDGQSKRS</sequence>
<feature type="region of interest" description="Disordered" evidence="1">
    <location>
        <begin position="292"/>
        <end position="315"/>
    </location>
</feature>
<name>A0ABV1VBJ4_9ACTN</name>
<evidence type="ECO:0000313" key="3">
    <source>
        <dbReference type="Proteomes" id="UP001490330"/>
    </source>
</evidence>
<dbReference type="RefSeq" id="WP_350715525.1">
    <property type="nucleotide sequence ID" value="NZ_JBEPCO010000002.1"/>
</dbReference>
<protein>
    <submittedName>
        <fullName evidence="2">Uncharacterized protein</fullName>
    </submittedName>
</protein>
<dbReference type="EMBL" id="JBEPCV010000005">
    <property type="protein sequence ID" value="MER6903858.1"/>
    <property type="molecule type" value="Genomic_DNA"/>
</dbReference>
<keyword evidence="3" id="KW-1185">Reference proteome</keyword>
<reference evidence="2 3" key="1">
    <citation type="submission" date="2024-06" db="EMBL/GenBank/DDBJ databases">
        <title>The Natural Products Discovery Center: Release of the First 8490 Sequenced Strains for Exploring Actinobacteria Biosynthetic Diversity.</title>
        <authorList>
            <person name="Kalkreuter E."/>
            <person name="Kautsar S.A."/>
            <person name="Yang D."/>
            <person name="Bader C.D."/>
            <person name="Teijaro C.N."/>
            <person name="Fluegel L."/>
            <person name="Davis C.M."/>
            <person name="Simpson J.R."/>
            <person name="Lauterbach L."/>
            <person name="Steele A.D."/>
            <person name="Gui C."/>
            <person name="Meng S."/>
            <person name="Li G."/>
            <person name="Viehrig K."/>
            <person name="Ye F."/>
            <person name="Su P."/>
            <person name="Kiefer A.F."/>
            <person name="Nichols A."/>
            <person name="Cepeda A.J."/>
            <person name="Yan W."/>
            <person name="Fan B."/>
            <person name="Jiang Y."/>
            <person name="Adhikari A."/>
            <person name="Zheng C.-J."/>
            <person name="Schuster L."/>
            <person name="Cowan T.M."/>
            <person name="Smanski M.J."/>
            <person name="Chevrette M.G."/>
            <person name="De Carvalho L.P.S."/>
            <person name="Shen B."/>
        </authorList>
    </citation>
    <scope>NUCLEOTIDE SEQUENCE [LARGE SCALE GENOMIC DNA]</scope>
    <source>
        <strain evidence="2 3">NPDC000632</strain>
    </source>
</reference>
<dbReference type="Proteomes" id="UP001490330">
    <property type="component" value="Unassembled WGS sequence"/>
</dbReference>
<evidence type="ECO:0000256" key="1">
    <source>
        <dbReference type="SAM" id="MobiDB-lite"/>
    </source>
</evidence>
<evidence type="ECO:0000313" key="2">
    <source>
        <dbReference type="EMBL" id="MER6903858.1"/>
    </source>
</evidence>
<proteinExistence type="predicted"/>
<comment type="caution">
    <text evidence="2">The sequence shown here is derived from an EMBL/GenBank/DDBJ whole genome shotgun (WGS) entry which is preliminary data.</text>
</comment>
<accession>A0ABV1VBJ4</accession>
<gene>
    <name evidence="2" type="ORF">ABT322_08730</name>
</gene>